<reference evidence="2 3" key="1">
    <citation type="journal article" date="2008" name="Nat. Biotechnol.">
        <title>Genome sequencing and analysis of the filamentous fungus Penicillium chrysogenum.</title>
        <authorList>
            <person name="van den Berg M.A."/>
            <person name="Albang R."/>
            <person name="Albermann K."/>
            <person name="Badger J.H."/>
            <person name="Daran J.-M."/>
            <person name="Driessen A.J.M."/>
            <person name="Garcia-Estrada C."/>
            <person name="Fedorova N.D."/>
            <person name="Harris D.M."/>
            <person name="Heijne W.H.M."/>
            <person name="Joardar V.S."/>
            <person name="Kiel J.A.K.W."/>
            <person name="Kovalchuk A."/>
            <person name="Martin J.F."/>
            <person name="Nierman W.C."/>
            <person name="Nijland J.G."/>
            <person name="Pronk J.T."/>
            <person name="Roubos J.A."/>
            <person name="van der Klei I.J."/>
            <person name="van Peij N.N.M.E."/>
            <person name="Veenhuis M."/>
            <person name="von Doehren H."/>
            <person name="Wagner C."/>
            <person name="Wortman J.R."/>
            <person name="Bovenberg R.A.L."/>
        </authorList>
    </citation>
    <scope>NUCLEOTIDE SEQUENCE [LARGE SCALE GENOMIC DNA]</scope>
    <source>
        <strain evidence="3">ATCC 28089 / DSM 1075 / NRRL 1951 / Wisconsin 54-1255</strain>
    </source>
</reference>
<organism evidence="2 3">
    <name type="scientific">Penicillium rubens (strain ATCC 28089 / DSM 1075 / NRRL 1951 / Wisconsin 54-1255)</name>
    <name type="common">Penicillium chrysogenum</name>
    <dbReference type="NCBI Taxonomy" id="500485"/>
    <lineage>
        <taxon>Eukaryota</taxon>
        <taxon>Fungi</taxon>
        <taxon>Dikarya</taxon>
        <taxon>Ascomycota</taxon>
        <taxon>Pezizomycotina</taxon>
        <taxon>Eurotiomycetes</taxon>
        <taxon>Eurotiomycetidae</taxon>
        <taxon>Eurotiales</taxon>
        <taxon>Aspergillaceae</taxon>
        <taxon>Penicillium</taxon>
        <taxon>Penicillium chrysogenum species complex</taxon>
    </lineage>
</organism>
<proteinExistence type="predicted"/>
<dbReference type="HOGENOM" id="CLU_1896912_0_0_1"/>
<dbReference type="VEuPathDB" id="FungiDB:PCH_Pc21g13200"/>
<keyword evidence="1" id="KW-0472">Membrane</keyword>
<dbReference type="EMBL" id="AM920436">
    <property type="protein sequence ID" value="CAP96217.1"/>
    <property type="molecule type" value="Genomic_DNA"/>
</dbReference>
<keyword evidence="3" id="KW-1185">Reference proteome</keyword>
<dbReference type="Proteomes" id="UP000000724">
    <property type="component" value="Contig Pc00c21"/>
</dbReference>
<feature type="transmembrane region" description="Helical" evidence="1">
    <location>
        <begin position="29"/>
        <end position="48"/>
    </location>
</feature>
<evidence type="ECO:0000313" key="3">
    <source>
        <dbReference type="Proteomes" id="UP000000724"/>
    </source>
</evidence>
<accession>B6HMG8</accession>
<keyword evidence="1" id="KW-1133">Transmembrane helix</keyword>
<sequence>MVVPCVSDCELRPVTWRNRVPAYNNKKRFLYLLYAVLLLPLFPCLNQIEGARVEGIIDSLRPHASFINQLTTRHSVMRFFKPLTQGRSTDLHATASRTGKLLPSTTGCRPGWGQFTDKQGVEFVTIYIAPHWWA</sequence>
<name>B6HMG8_PENRW</name>
<protein>
    <submittedName>
        <fullName evidence="2">Uncharacterized protein</fullName>
    </submittedName>
</protein>
<evidence type="ECO:0000313" key="2">
    <source>
        <dbReference type="EMBL" id="CAP96217.1"/>
    </source>
</evidence>
<gene>
    <name evidence="2" type="ORF">Pc21g13200</name>
    <name evidence="2" type="ORF">PCH_Pc21g13200</name>
</gene>
<dbReference type="AlphaFoldDB" id="B6HMG8"/>
<evidence type="ECO:0000256" key="1">
    <source>
        <dbReference type="SAM" id="Phobius"/>
    </source>
</evidence>
<keyword evidence="1" id="KW-0812">Transmembrane</keyword>